<dbReference type="InterPro" id="IPR044862">
    <property type="entry name" value="Pro_4_hyd_alph_FE2OG_OXY"/>
</dbReference>
<reference evidence="3" key="1">
    <citation type="submission" date="2018-03" db="EMBL/GenBank/DDBJ databases">
        <authorList>
            <person name="Guldener U."/>
        </authorList>
    </citation>
    <scope>NUCLEOTIDE SEQUENCE</scope>
</reference>
<dbReference type="PANTHER" id="PTHR33099">
    <property type="entry name" value="FE2OG DIOXYGENASE DOMAIN-CONTAINING PROTEIN"/>
    <property type="match status" value="1"/>
</dbReference>
<keyword evidence="4" id="KW-1185">Reference proteome</keyword>
<dbReference type="AlphaFoldDB" id="A0AAE8MMP5"/>
<dbReference type="Pfam" id="PF13640">
    <property type="entry name" value="2OG-FeII_Oxy_3"/>
    <property type="match status" value="1"/>
</dbReference>
<protein>
    <recommendedName>
        <fullName evidence="2">Prolyl 4-hydroxylase alpha subunit Fe(2+) 2OG dioxygenase domain-containing protein</fullName>
    </recommendedName>
</protein>
<evidence type="ECO:0000313" key="4">
    <source>
        <dbReference type="Proteomes" id="UP001187734"/>
    </source>
</evidence>
<evidence type="ECO:0000259" key="2">
    <source>
        <dbReference type="Pfam" id="PF13640"/>
    </source>
</evidence>
<dbReference type="Gene3D" id="2.60.120.620">
    <property type="entry name" value="q2cbj1_9rhob like domain"/>
    <property type="match status" value="1"/>
</dbReference>
<organism evidence="3 4">
    <name type="scientific">Fusarium torulosum</name>
    <dbReference type="NCBI Taxonomy" id="33205"/>
    <lineage>
        <taxon>Eukaryota</taxon>
        <taxon>Fungi</taxon>
        <taxon>Dikarya</taxon>
        <taxon>Ascomycota</taxon>
        <taxon>Pezizomycotina</taxon>
        <taxon>Sordariomycetes</taxon>
        <taxon>Hypocreomycetidae</taxon>
        <taxon>Hypocreales</taxon>
        <taxon>Nectriaceae</taxon>
        <taxon>Fusarium</taxon>
    </lineage>
</organism>
<dbReference type="PANTHER" id="PTHR33099:SF7">
    <property type="entry name" value="MYND-TYPE DOMAIN-CONTAINING PROTEIN"/>
    <property type="match status" value="1"/>
</dbReference>
<comment type="caution">
    <text evidence="3">The sequence shown here is derived from an EMBL/GenBank/DDBJ whole genome shotgun (WGS) entry which is preliminary data.</text>
</comment>
<accession>A0AAE8MMP5</accession>
<dbReference type="Proteomes" id="UP001187734">
    <property type="component" value="Unassembled WGS sequence"/>
</dbReference>
<feature type="region of interest" description="Disordered" evidence="1">
    <location>
        <begin position="1"/>
        <end position="23"/>
    </location>
</feature>
<evidence type="ECO:0000256" key="1">
    <source>
        <dbReference type="SAM" id="MobiDB-lite"/>
    </source>
</evidence>
<feature type="domain" description="Prolyl 4-hydroxylase alpha subunit Fe(2+) 2OG dioxygenase" evidence="2">
    <location>
        <begin position="139"/>
        <end position="222"/>
    </location>
</feature>
<evidence type="ECO:0000313" key="3">
    <source>
        <dbReference type="EMBL" id="SPJ92417.1"/>
    </source>
</evidence>
<dbReference type="EMBL" id="ONZP01000961">
    <property type="protein sequence ID" value="SPJ92417.1"/>
    <property type="molecule type" value="Genomic_DNA"/>
</dbReference>
<sequence length="599" mass="66645">MTSVRTKGASNSGPGDHDDNQSVASDLSTAAFKNSFKQDLLKAIENIRSSGTFAFNAELKGLPYDLGISVDGVEVISLPLGESNARHIISKARQAPYGKGSDTIVDTASGWPNYLKKICNVVAQQMGISTTVHADIYKMLLYEKGAMFKAHTDTEKIPGMFGTLVVSLPSTHTGGEVVLKHCGEKVIYESSKSEASCAGWYSDVTHEVRPVTSGYRWVLTYNLAIDQSLPAPSAGLQRSELRPLRHCIRRWLAEGPERQSPYAYHVLDHEYTEANTSYTALKGTDLARAGALRQACNGLPVTLFLALIEKEEMGDVEFDRCDLQYDYRGAIGEYDDDEDGASYHHISDVYETHHRLKTIRDLEGMVVASEMGIEVDDMLDPDAFEDMVGEEEYEGYMGNSGPSATHWYRLGAVALVPHDLIVDFLDQSRTSYESNMFEEAIPKLRHDPYLLTDKSVVSNVLKAALRHQRYGLVEETLANLHSTLSLEWYSWLSQWMIKGDHEDKTMQRFNKLKKGLTPAMLSSGGLTSKFKIMTHLVPLPRDLPPGALPTPGPIMEWARQMLRKFLGGDGPRQVTQDDGSSIVDKALYFDDPIRFLTEN</sequence>
<feature type="compositionally biased region" description="Polar residues" evidence="1">
    <location>
        <begin position="1"/>
        <end position="13"/>
    </location>
</feature>
<gene>
    <name evidence="3" type="ORF">FTOL_13703</name>
</gene>
<name>A0AAE8MMP5_9HYPO</name>
<proteinExistence type="predicted"/>